<feature type="transmembrane region" description="Helical" evidence="1">
    <location>
        <begin position="53"/>
        <end position="74"/>
    </location>
</feature>
<keyword evidence="4" id="KW-1185">Reference proteome</keyword>
<dbReference type="AlphaFoldDB" id="A0A3N9UJ87"/>
<dbReference type="OrthoDB" id="2448482at2"/>
<keyword evidence="1" id="KW-0472">Membrane</keyword>
<feature type="transmembrane region" description="Helical" evidence="1">
    <location>
        <begin position="167"/>
        <end position="186"/>
    </location>
</feature>
<reference evidence="3 4" key="1">
    <citation type="journal article" date="2013" name="J. Microbiol.">
        <title>Lysinibacillus chungkukjangi sp. nov., isolated from Chungkukjang, Korean fermented soybean food.</title>
        <authorList>
            <person name="Kim S.J."/>
            <person name="Jang Y.H."/>
            <person name="Hamada M."/>
            <person name="Ahn J.H."/>
            <person name="Weon H.Y."/>
            <person name="Suzuki K."/>
            <person name="Whang K.S."/>
            <person name="Kwon S.W."/>
        </authorList>
    </citation>
    <scope>NUCLEOTIDE SEQUENCE [LARGE SCALE GENOMIC DNA]</scope>
    <source>
        <strain evidence="3 4">MCCC 1A12701</strain>
    </source>
</reference>
<comment type="caution">
    <text evidence="3">The sequence shown here is derived from an EMBL/GenBank/DDBJ whole genome shotgun (WGS) entry which is preliminary data.</text>
</comment>
<evidence type="ECO:0000259" key="2">
    <source>
        <dbReference type="Pfam" id="PF05569"/>
    </source>
</evidence>
<dbReference type="CDD" id="cd07326">
    <property type="entry name" value="M56_BlaR1_MecR1_like"/>
    <property type="match status" value="1"/>
</dbReference>
<dbReference type="EMBL" id="RRCT01000001">
    <property type="protein sequence ID" value="RQW76089.1"/>
    <property type="molecule type" value="Genomic_DNA"/>
</dbReference>
<dbReference type="Gene3D" id="3.30.2010.10">
    <property type="entry name" value="Metalloproteases ('zincins'), catalytic domain"/>
    <property type="match status" value="1"/>
</dbReference>
<name>A0A3N9UJ87_9BACI</name>
<accession>A0A3N9UJ87</accession>
<feature type="transmembrane region" description="Helical" evidence="1">
    <location>
        <begin position="113"/>
        <end position="129"/>
    </location>
</feature>
<feature type="transmembrane region" description="Helical" evidence="1">
    <location>
        <begin position="12"/>
        <end position="33"/>
    </location>
</feature>
<dbReference type="PANTHER" id="PTHR34978">
    <property type="entry name" value="POSSIBLE SENSOR-TRANSDUCER PROTEIN BLAR"/>
    <property type="match status" value="1"/>
</dbReference>
<keyword evidence="1" id="KW-1133">Transmembrane helix</keyword>
<feature type="domain" description="Peptidase M56" evidence="2">
    <location>
        <begin position="58"/>
        <end position="247"/>
    </location>
</feature>
<feature type="transmembrane region" description="Helical" evidence="1">
    <location>
        <begin position="263"/>
        <end position="281"/>
    </location>
</feature>
<evidence type="ECO:0000256" key="1">
    <source>
        <dbReference type="SAM" id="Phobius"/>
    </source>
</evidence>
<gene>
    <name evidence="3" type="ORF">EBB45_00610</name>
</gene>
<dbReference type="InterPro" id="IPR052173">
    <property type="entry name" value="Beta-lactam_resp_regulator"/>
</dbReference>
<proteinExistence type="predicted"/>
<evidence type="ECO:0000313" key="3">
    <source>
        <dbReference type="EMBL" id="RQW76089.1"/>
    </source>
</evidence>
<organism evidence="3 4">
    <name type="scientific">Lysinibacillus composti</name>
    <dbReference type="NCBI Taxonomy" id="720633"/>
    <lineage>
        <taxon>Bacteria</taxon>
        <taxon>Bacillati</taxon>
        <taxon>Bacillota</taxon>
        <taxon>Bacilli</taxon>
        <taxon>Bacillales</taxon>
        <taxon>Bacillaceae</taxon>
        <taxon>Lysinibacillus</taxon>
    </lineage>
</organism>
<evidence type="ECO:0000313" key="4">
    <source>
        <dbReference type="Proteomes" id="UP000274033"/>
    </source>
</evidence>
<dbReference type="InterPro" id="IPR008756">
    <property type="entry name" value="Peptidase_M56"/>
</dbReference>
<keyword evidence="1" id="KW-0812">Transmembrane</keyword>
<dbReference type="Pfam" id="PF05569">
    <property type="entry name" value="Peptidase_M56"/>
    <property type="match status" value="1"/>
</dbReference>
<dbReference type="RefSeq" id="WP_124761579.1">
    <property type="nucleotide sequence ID" value="NZ_JAFBDY010000001.1"/>
</dbReference>
<dbReference type="PANTHER" id="PTHR34978:SF3">
    <property type="entry name" value="SLR0241 PROTEIN"/>
    <property type="match status" value="1"/>
</dbReference>
<dbReference type="Proteomes" id="UP000274033">
    <property type="component" value="Unassembled WGS sequence"/>
</dbReference>
<sequence>MSKRHSTITFILPLIISGTLFIQMALYFVSILFDWNVKFNLVIACHSLLKSIGLSSLQFILDLLVIYTMAFIFLKISTQLFHSLRLNHKFHSYKDHRFTTELNEKYRNEQERLLVVSYPATIAITMGFIRPKIVLSTALINLLTEEELKAVISHEYYHLENRDPLKIFILSLCASTMWYIPILKWFTQQYRIIQEVLADEFAIKKQETTVNLGSALLKMLKVGRPIKMPFAYVSFADTSLNYRIEYLLNPLTDIQWKIPLKEAFVSTAIFTIICAFFIYAFA</sequence>
<protein>
    <submittedName>
        <fullName evidence="3">M56 family peptidase</fullName>
    </submittedName>
</protein>